<sequence>MPAKDKYHQHIKNALIKDGWTITHDPYMIDYEEITVYADLGAERLIAAERGVEKIVVEIKSFLKRSLVQDLKEALGQYEL</sequence>
<evidence type="ECO:0000313" key="1">
    <source>
        <dbReference type="EMBL" id="GAK52403.1"/>
    </source>
</evidence>
<dbReference type="SUPFAM" id="SSF52980">
    <property type="entry name" value="Restriction endonuclease-like"/>
    <property type="match status" value="1"/>
</dbReference>
<dbReference type="Gene3D" id="3.40.1350.10">
    <property type="match status" value="1"/>
</dbReference>
<dbReference type="InterPro" id="IPR014919">
    <property type="entry name" value="XisH"/>
</dbReference>
<protein>
    <submittedName>
        <fullName evidence="1">FdxN element excision controlling factor protein</fullName>
    </submittedName>
</protein>
<organism evidence="1">
    <name type="scientific">Candidatus Moduliflexus flocculans</name>
    <dbReference type="NCBI Taxonomy" id="1499966"/>
    <lineage>
        <taxon>Bacteria</taxon>
        <taxon>Candidatus Moduliflexota</taxon>
        <taxon>Candidatus Moduliflexia</taxon>
        <taxon>Candidatus Moduliflexales</taxon>
        <taxon>Candidatus Moduliflexaceae</taxon>
    </lineage>
</organism>
<name>A0A081BPT7_9BACT</name>
<dbReference type="EMBL" id="DF820458">
    <property type="protein sequence ID" value="GAK52403.1"/>
    <property type="molecule type" value="Genomic_DNA"/>
</dbReference>
<keyword evidence="2" id="KW-1185">Reference proteome</keyword>
<gene>
    <name evidence="1" type="ORF">U14_03654</name>
</gene>
<dbReference type="Proteomes" id="UP000030700">
    <property type="component" value="Unassembled WGS sequence"/>
</dbReference>
<dbReference type="InterPro" id="IPR011335">
    <property type="entry name" value="Restrct_endonuc-II-like"/>
</dbReference>
<accession>A0A081BPT7</accession>
<dbReference type="STRING" id="1499966.U14_03654"/>
<evidence type="ECO:0000313" key="2">
    <source>
        <dbReference type="Proteomes" id="UP000030700"/>
    </source>
</evidence>
<reference evidence="1" key="1">
    <citation type="journal article" date="2015" name="PeerJ">
        <title>First genomic representation of candidate bacterial phylum KSB3 points to enhanced environmental sensing as a trigger of wastewater bulking.</title>
        <authorList>
            <person name="Sekiguchi Y."/>
            <person name="Ohashi A."/>
            <person name="Parks D.H."/>
            <person name="Yamauchi T."/>
            <person name="Tyson G.W."/>
            <person name="Hugenholtz P."/>
        </authorList>
    </citation>
    <scope>NUCLEOTIDE SEQUENCE [LARGE SCALE GENOMIC DNA]</scope>
</reference>
<proteinExistence type="predicted"/>
<dbReference type="HOGENOM" id="CLU_132053_2_0_0"/>
<dbReference type="Pfam" id="PF08814">
    <property type="entry name" value="XisH"/>
    <property type="match status" value="1"/>
</dbReference>
<dbReference type="InterPro" id="IPR011856">
    <property type="entry name" value="tRNA_endonuc-like_dom_sf"/>
</dbReference>
<dbReference type="AlphaFoldDB" id="A0A081BPT7"/>
<dbReference type="GO" id="GO:0003676">
    <property type="term" value="F:nucleic acid binding"/>
    <property type="evidence" value="ECO:0007669"/>
    <property type="project" value="InterPro"/>
</dbReference>